<feature type="transmembrane region" description="Helical" evidence="1">
    <location>
        <begin position="170"/>
        <end position="188"/>
    </location>
</feature>
<accession>A0A936ZPT9</accession>
<keyword evidence="4" id="KW-1185">Reference proteome</keyword>
<reference evidence="3" key="1">
    <citation type="submission" date="2021-01" db="EMBL/GenBank/DDBJ databases">
        <title>Ramlibacter sp. strain AW1 16S ribosomal RNA gene Genome sequencing and assembly.</title>
        <authorList>
            <person name="Kang M."/>
        </authorList>
    </citation>
    <scope>NUCLEOTIDE SEQUENCE</scope>
    <source>
        <strain evidence="3">AW1</strain>
    </source>
</reference>
<dbReference type="RefSeq" id="WP_201684309.1">
    <property type="nucleotide sequence ID" value="NZ_JAEQNA010000004.1"/>
</dbReference>
<dbReference type="Pfam" id="PF01814">
    <property type="entry name" value="Hemerythrin"/>
    <property type="match status" value="1"/>
</dbReference>
<evidence type="ECO:0000313" key="3">
    <source>
        <dbReference type="EMBL" id="MBL0421233.1"/>
    </source>
</evidence>
<sequence length="201" mass="22282">MNPLLERLSPSATNLIRSDHAHVLASFQQYLPSSAPRVKQGLVNTVCLALEVHAQLEEEIFYPAVRSVGDSEFLNKAVPEHNEMRRLITQLRAMDPSDASYDDTFMELMRDVMHHVADEETKVLPIAERLLADRLGELGARMTSRRVQLMAPRTGDMATNMVRAMPATSIALAAGLMAGGVLLGNRLLSGRDGVRARTHRR</sequence>
<dbReference type="AlphaFoldDB" id="A0A936ZPT9"/>
<proteinExistence type="predicted"/>
<comment type="caution">
    <text evidence="3">The sequence shown here is derived from an EMBL/GenBank/DDBJ whole genome shotgun (WGS) entry which is preliminary data.</text>
</comment>
<evidence type="ECO:0000256" key="1">
    <source>
        <dbReference type="SAM" id="Phobius"/>
    </source>
</evidence>
<keyword evidence="1" id="KW-1133">Transmembrane helix</keyword>
<keyword evidence="1" id="KW-0812">Transmembrane</keyword>
<dbReference type="InterPro" id="IPR012312">
    <property type="entry name" value="Hemerythrin-like"/>
</dbReference>
<gene>
    <name evidence="3" type="ORF">JI739_12815</name>
</gene>
<organism evidence="3 4">
    <name type="scientific">Ramlibacter aurantiacus</name>
    <dbReference type="NCBI Taxonomy" id="2801330"/>
    <lineage>
        <taxon>Bacteria</taxon>
        <taxon>Pseudomonadati</taxon>
        <taxon>Pseudomonadota</taxon>
        <taxon>Betaproteobacteria</taxon>
        <taxon>Burkholderiales</taxon>
        <taxon>Comamonadaceae</taxon>
        <taxon>Ramlibacter</taxon>
    </lineage>
</organism>
<protein>
    <submittedName>
        <fullName evidence="3">Hemerythrin domain-containing protein</fullName>
    </submittedName>
</protein>
<dbReference type="PANTHER" id="PTHR35585">
    <property type="entry name" value="HHE DOMAIN PROTEIN (AFU_ORTHOLOGUE AFUA_4G00730)"/>
    <property type="match status" value="1"/>
</dbReference>
<dbReference type="Gene3D" id="1.20.120.520">
    <property type="entry name" value="nmb1532 protein domain like"/>
    <property type="match status" value="1"/>
</dbReference>
<feature type="domain" description="Hemerythrin-like" evidence="2">
    <location>
        <begin position="13"/>
        <end position="126"/>
    </location>
</feature>
<dbReference type="PANTHER" id="PTHR35585:SF1">
    <property type="entry name" value="HHE DOMAIN PROTEIN (AFU_ORTHOLOGUE AFUA_4G00730)"/>
    <property type="match status" value="1"/>
</dbReference>
<dbReference type="Proteomes" id="UP000613011">
    <property type="component" value="Unassembled WGS sequence"/>
</dbReference>
<name>A0A936ZPT9_9BURK</name>
<evidence type="ECO:0000313" key="4">
    <source>
        <dbReference type="Proteomes" id="UP000613011"/>
    </source>
</evidence>
<evidence type="ECO:0000259" key="2">
    <source>
        <dbReference type="Pfam" id="PF01814"/>
    </source>
</evidence>
<dbReference type="EMBL" id="JAEQNA010000004">
    <property type="protein sequence ID" value="MBL0421233.1"/>
    <property type="molecule type" value="Genomic_DNA"/>
</dbReference>
<keyword evidence="1" id="KW-0472">Membrane</keyword>